<organism evidence="1 2">
    <name type="scientific">Gordonia polyisoprenivorans</name>
    <dbReference type="NCBI Taxonomy" id="84595"/>
    <lineage>
        <taxon>Bacteria</taxon>
        <taxon>Bacillati</taxon>
        <taxon>Actinomycetota</taxon>
        <taxon>Actinomycetes</taxon>
        <taxon>Mycobacteriales</taxon>
        <taxon>Gordoniaceae</taxon>
        <taxon>Gordonia</taxon>
    </lineage>
</organism>
<sequence length="353" mass="37904">MKHVMSRAVRRLRFFSIVLVVIAVLGAGMVGAEPGRASAEVSIPPDGYGFAGGSDMLWLSQADLNRELDGVTKTKASWLRVVIDWNTIEPTQGTYNWATPDRLINSARAHGLKVLATVVSSPAWSRPAGSFFTAPPTDNGDLSTFLRALIARYKANVSNYQIWNEVNLPLFFGGSVDAARYTSLLKSAYTAVKAAQPGATVISAGLARSVGPYSPLSYYTAMYNNGVQGYFDAAAMHPYVFPGGITTNPENVISDTVGLRNLMIARGDGAKKIWFTEIGAPTAADSPDGVSQVEQAKQITDMLWYAANCGFAGPTLIYTIRDSGTSTTDREQNFGALFTNDWTPKYAASVLAG</sequence>
<proteinExistence type="predicted"/>
<dbReference type="PANTHER" id="PTHR12631:SF10">
    <property type="entry name" value="BETA-XYLOSIDASE-LIKE PROTEIN-RELATED"/>
    <property type="match status" value="1"/>
</dbReference>
<dbReference type="RefSeq" id="WP_006372635.1">
    <property type="nucleotide sequence ID" value="NZ_JAAXPC010000001.1"/>
</dbReference>
<comment type="caution">
    <text evidence="1">The sequence shown here is derived from an EMBL/GenBank/DDBJ whole genome shotgun (WGS) entry which is preliminary data.</text>
</comment>
<evidence type="ECO:0000313" key="2">
    <source>
        <dbReference type="Proteomes" id="UP000563898"/>
    </source>
</evidence>
<dbReference type="Proteomes" id="UP000563898">
    <property type="component" value="Unassembled WGS sequence"/>
</dbReference>
<dbReference type="InterPro" id="IPR051923">
    <property type="entry name" value="Glycosyl_Hydrolase_39"/>
</dbReference>
<dbReference type="PANTHER" id="PTHR12631">
    <property type="entry name" value="ALPHA-L-IDURONIDASE"/>
    <property type="match status" value="1"/>
</dbReference>
<evidence type="ECO:0008006" key="3">
    <source>
        <dbReference type="Google" id="ProtNLM"/>
    </source>
</evidence>
<dbReference type="Gene3D" id="3.20.20.80">
    <property type="entry name" value="Glycosidases"/>
    <property type="match status" value="1"/>
</dbReference>
<evidence type="ECO:0000313" key="1">
    <source>
        <dbReference type="EMBL" id="NKY00374.1"/>
    </source>
</evidence>
<dbReference type="InterPro" id="IPR017853">
    <property type="entry name" value="GH"/>
</dbReference>
<name>A0A846WFI6_9ACTN</name>
<dbReference type="EMBL" id="JAAXPC010000001">
    <property type="protein sequence ID" value="NKY00374.1"/>
    <property type="molecule type" value="Genomic_DNA"/>
</dbReference>
<protein>
    <recommendedName>
        <fullName evidence="3">Glycoside hydrolase family 5 domain-containing protein</fullName>
    </recommendedName>
</protein>
<dbReference type="AlphaFoldDB" id="A0A846WFI6"/>
<dbReference type="GO" id="GO:0004553">
    <property type="term" value="F:hydrolase activity, hydrolyzing O-glycosyl compounds"/>
    <property type="evidence" value="ECO:0007669"/>
    <property type="project" value="TreeGrafter"/>
</dbReference>
<dbReference type="SUPFAM" id="SSF51445">
    <property type="entry name" value="(Trans)glycosidases"/>
    <property type="match status" value="1"/>
</dbReference>
<accession>A0A846WFI6</accession>
<gene>
    <name evidence="1" type="ORF">HGA05_02095</name>
</gene>
<reference evidence="1 2" key="1">
    <citation type="submission" date="2020-04" db="EMBL/GenBank/DDBJ databases">
        <title>MicrobeNet Type strains.</title>
        <authorList>
            <person name="Nicholson A.C."/>
        </authorList>
    </citation>
    <scope>NUCLEOTIDE SEQUENCE [LARGE SCALE GENOMIC DNA]</scope>
    <source>
        <strain evidence="1 2">ATCC BAA-14</strain>
    </source>
</reference>